<protein>
    <submittedName>
        <fullName evidence="4">Two-component response regulator</fullName>
    </submittedName>
</protein>
<name>G5J3L8_CROWT</name>
<evidence type="ECO:0000259" key="3">
    <source>
        <dbReference type="PROSITE" id="PS50110"/>
    </source>
</evidence>
<dbReference type="InterPro" id="IPR001789">
    <property type="entry name" value="Sig_transdc_resp-reg_receiver"/>
</dbReference>
<dbReference type="SUPFAM" id="SSF52172">
    <property type="entry name" value="CheY-like"/>
    <property type="match status" value="1"/>
</dbReference>
<dbReference type="SMART" id="SM00448">
    <property type="entry name" value="REC"/>
    <property type="match status" value="1"/>
</dbReference>
<dbReference type="PANTHER" id="PTHR44591">
    <property type="entry name" value="STRESS RESPONSE REGULATOR PROTEIN 1"/>
    <property type="match status" value="1"/>
</dbReference>
<evidence type="ECO:0000313" key="4">
    <source>
        <dbReference type="EMBL" id="EHJ13227.1"/>
    </source>
</evidence>
<evidence type="ECO:0000256" key="1">
    <source>
        <dbReference type="ARBA" id="ARBA00022553"/>
    </source>
</evidence>
<gene>
    <name evidence="4" type="ORF">CWATWH0003_2094t4</name>
</gene>
<dbReference type="Proteomes" id="UP000003477">
    <property type="component" value="Unassembled WGS sequence"/>
</dbReference>
<comment type="caution">
    <text evidence="4">The sequence shown here is derived from an EMBL/GenBank/DDBJ whole genome shotgun (WGS) entry which is preliminary data.</text>
</comment>
<dbReference type="PROSITE" id="PS50110">
    <property type="entry name" value="RESPONSE_REGULATORY"/>
    <property type="match status" value="1"/>
</dbReference>
<accession>G5J3L8</accession>
<dbReference type="Pfam" id="PF00072">
    <property type="entry name" value="Response_reg"/>
    <property type="match status" value="1"/>
</dbReference>
<dbReference type="PIRSF" id="PIRSF005897">
    <property type="entry name" value="RR_PatA"/>
    <property type="match status" value="1"/>
</dbReference>
<dbReference type="InterPro" id="IPR050595">
    <property type="entry name" value="Bact_response_regulator"/>
</dbReference>
<dbReference type="Pfam" id="PF14332">
    <property type="entry name" value="DUF4388"/>
    <property type="match status" value="1"/>
</dbReference>
<dbReference type="Gene3D" id="3.40.50.2300">
    <property type="match status" value="1"/>
</dbReference>
<dbReference type="PANTHER" id="PTHR44591:SF23">
    <property type="entry name" value="CHEY SUBFAMILY"/>
    <property type="match status" value="1"/>
</dbReference>
<dbReference type="PATRIC" id="fig|423471.3.peg.1963"/>
<dbReference type="InterPro" id="IPR011006">
    <property type="entry name" value="CheY-like_superfamily"/>
</dbReference>
<organism evidence="4 5">
    <name type="scientific">Crocosphaera watsonii WH 0003</name>
    <dbReference type="NCBI Taxonomy" id="423471"/>
    <lineage>
        <taxon>Bacteria</taxon>
        <taxon>Bacillati</taxon>
        <taxon>Cyanobacteriota</taxon>
        <taxon>Cyanophyceae</taxon>
        <taxon>Oscillatoriophycideae</taxon>
        <taxon>Chroococcales</taxon>
        <taxon>Aphanothecaceae</taxon>
        <taxon>Crocosphaera</taxon>
    </lineage>
</organism>
<dbReference type="InterPro" id="IPR025497">
    <property type="entry name" value="PatA-like_N"/>
</dbReference>
<sequence length="428" mass="48577">PWMYFFRKLRELYNCNSVITHLIQDVMMTAAYPHQTPISIPEFTASRQAGFFDSLKQPRFSGQLVLTNSRQETWFFYLYLGRIMYATGGTHPVRRWRRHIARYLPEIANQLSSLQLDLASLGNQDFRLCWEYQLLCLWVEQQKISREQAARMIRSVIIEVLFDITQSMEVTCDLRQDNLLSTRLVLIDADQLINEAQKQWQAWQGAKVADRSPNSAPIIRQADELQQRTSPQVYQTLKQLLDGNQTLRDLSIRMKRDVVTVTSSLLPYVQMGLVELITIEDLSPPVSLPPSGTPTVSTSEVSPGPLVACVDDSPLMCQTLEKILVGANYQFLGINDPLRAIAILLARKPAVIFLDLVMPNANGYEICGQLRKLSFFRHTPIIILTGNDGIVDRVRAKMVGSTDFMSKPVNPDLVLGAIRKHLKEESVA</sequence>
<dbReference type="AlphaFoldDB" id="G5J3L8"/>
<reference evidence="4 5" key="1">
    <citation type="journal article" date="2011" name="Front. Microbiol.">
        <title>Two Strains of Crocosphaera watsonii with Highly Conserved Genomes are Distinguished by Strain-Specific Features.</title>
        <authorList>
            <person name="Bench S.R."/>
            <person name="Ilikchyan I.N."/>
            <person name="Tripp H.J."/>
            <person name="Zehr J.P."/>
        </authorList>
    </citation>
    <scope>NUCLEOTIDE SEQUENCE [LARGE SCALE GENOMIC DNA]</scope>
    <source>
        <strain evidence="4 5">WH 0003</strain>
    </source>
</reference>
<feature type="non-terminal residue" evidence="4">
    <location>
        <position position="1"/>
    </location>
</feature>
<dbReference type="GO" id="GO:0000160">
    <property type="term" value="P:phosphorelay signal transduction system"/>
    <property type="evidence" value="ECO:0007669"/>
    <property type="project" value="InterPro"/>
</dbReference>
<dbReference type="InterPro" id="IPR024186">
    <property type="entry name" value="Sig_transdc_resp-reg_PatA"/>
</dbReference>
<dbReference type="EMBL" id="AESD01000323">
    <property type="protein sequence ID" value="EHJ13227.1"/>
    <property type="molecule type" value="Genomic_DNA"/>
</dbReference>
<feature type="modified residue" description="4-aspartylphosphate" evidence="2">
    <location>
        <position position="355"/>
    </location>
</feature>
<evidence type="ECO:0000256" key="2">
    <source>
        <dbReference type="PROSITE-ProRule" id="PRU00169"/>
    </source>
</evidence>
<keyword evidence="1 2" id="KW-0597">Phosphoprotein</keyword>
<evidence type="ECO:0000313" key="5">
    <source>
        <dbReference type="Proteomes" id="UP000003477"/>
    </source>
</evidence>
<feature type="domain" description="Response regulatory" evidence="3">
    <location>
        <begin position="306"/>
        <end position="422"/>
    </location>
</feature>
<proteinExistence type="predicted"/>